<comment type="caution">
    <text evidence="2">The sequence shown here is derived from an EMBL/GenBank/DDBJ whole genome shotgun (WGS) entry which is preliminary data.</text>
</comment>
<dbReference type="SUPFAM" id="SSF47413">
    <property type="entry name" value="lambda repressor-like DNA-binding domains"/>
    <property type="match status" value="1"/>
</dbReference>
<name>A0A8J3T9W0_9ACTN</name>
<protein>
    <recommendedName>
        <fullName evidence="1">HTH cro/C1-type domain-containing protein</fullName>
    </recommendedName>
</protein>
<dbReference type="CDD" id="cd00093">
    <property type="entry name" value="HTH_XRE"/>
    <property type="match status" value="1"/>
</dbReference>
<feature type="domain" description="HTH cro/C1-type" evidence="1">
    <location>
        <begin position="15"/>
        <end position="69"/>
    </location>
</feature>
<sequence length="170" mass="19735">MTENEREPYPTTGLLRAVRRKADMSQRELARAAGVSPSSVGRVESGARAASVALFSRLVDAAGMHLLVVDDHGRVITPMLDREDLRDGAERRYPSHLDTITDPEPGEWWADIYGLARPPETFFRDRRLRDAMRRRSQWEVRVAKYRTSPEPPDPRWSDRWRWWQPPSSWP</sequence>
<gene>
    <name evidence="2" type="ORF">Pme01_09230</name>
</gene>
<reference evidence="2" key="1">
    <citation type="submission" date="2021-01" db="EMBL/GenBank/DDBJ databases">
        <title>Whole genome shotgun sequence of Planosporangium mesophilum NBRC 109066.</title>
        <authorList>
            <person name="Komaki H."/>
            <person name="Tamura T."/>
        </authorList>
    </citation>
    <scope>NUCLEOTIDE SEQUENCE</scope>
    <source>
        <strain evidence="2">NBRC 109066</strain>
    </source>
</reference>
<dbReference type="GO" id="GO:0003677">
    <property type="term" value="F:DNA binding"/>
    <property type="evidence" value="ECO:0007669"/>
    <property type="project" value="InterPro"/>
</dbReference>
<dbReference type="Pfam" id="PF01381">
    <property type="entry name" value="HTH_3"/>
    <property type="match status" value="1"/>
</dbReference>
<dbReference type="Gene3D" id="1.10.260.40">
    <property type="entry name" value="lambda repressor-like DNA-binding domains"/>
    <property type="match status" value="1"/>
</dbReference>
<dbReference type="AlphaFoldDB" id="A0A8J3T9W0"/>
<accession>A0A8J3T9W0</accession>
<dbReference type="PROSITE" id="PS50943">
    <property type="entry name" value="HTH_CROC1"/>
    <property type="match status" value="1"/>
</dbReference>
<evidence type="ECO:0000259" key="1">
    <source>
        <dbReference type="PROSITE" id="PS50943"/>
    </source>
</evidence>
<proteinExistence type="predicted"/>
<organism evidence="2 3">
    <name type="scientific">Planosporangium mesophilum</name>
    <dbReference type="NCBI Taxonomy" id="689768"/>
    <lineage>
        <taxon>Bacteria</taxon>
        <taxon>Bacillati</taxon>
        <taxon>Actinomycetota</taxon>
        <taxon>Actinomycetes</taxon>
        <taxon>Micromonosporales</taxon>
        <taxon>Micromonosporaceae</taxon>
        <taxon>Planosporangium</taxon>
    </lineage>
</organism>
<dbReference type="InterPro" id="IPR001387">
    <property type="entry name" value="Cro/C1-type_HTH"/>
</dbReference>
<evidence type="ECO:0000313" key="2">
    <source>
        <dbReference type="EMBL" id="GII21326.1"/>
    </source>
</evidence>
<evidence type="ECO:0000313" key="3">
    <source>
        <dbReference type="Proteomes" id="UP000599074"/>
    </source>
</evidence>
<dbReference type="EMBL" id="BOON01000006">
    <property type="protein sequence ID" value="GII21326.1"/>
    <property type="molecule type" value="Genomic_DNA"/>
</dbReference>
<dbReference type="RefSeq" id="WP_239088017.1">
    <property type="nucleotide sequence ID" value="NZ_BOON01000006.1"/>
</dbReference>
<dbReference type="Proteomes" id="UP000599074">
    <property type="component" value="Unassembled WGS sequence"/>
</dbReference>
<keyword evidence="3" id="KW-1185">Reference proteome</keyword>
<dbReference type="SMART" id="SM00530">
    <property type="entry name" value="HTH_XRE"/>
    <property type="match status" value="1"/>
</dbReference>
<dbReference type="InterPro" id="IPR010982">
    <property type="entry name" value="Lambda_DNA-bd_dom_sf"/>
</dbReference>